<name>A0A9W8MS05_9AGAR</name>
<gene>
    <name evidence="2" type="ORF">NLJ89_g9250</name>
</gene>
<evidence type="ECO:0000256" key="1">
    <source>
        <dbReference type="SAM" id="MobiDB-lite"/>
    </source>
</evidence>
<evidence type="ECO:0000313" key="3">
    <source>
        <dbReference type="Proteomes" id="UP001148786"/>
    </source>
</evidence>
<sequence>MTECPADNPADQNREDEPTENTASTIAIVKLCNKVVDDYRAGLVSKIDALTGIQSILHGHTAADETDSALACLRSYLTVLDNYD</sequence>
<reference evidence="2" key="1">
    <citation type="submission" date="2022-07" db="EMBL/GenBank/DDBJ databases">
        <title>Genome Sequence of Agrocybe chaxingu.</title>
        <authorList>
            <person name="Buettner E."/>
        </authorList>
    </citation>
    <scope>NUCLEOTIDE SEQUENCE</scope>
    <source>
        <strain evidence="2">MP-N11</strain>
    </source>
</reference>
<proteinExistence type="predicted"/>
<dbReference type="Proteomes" id="UP001148786">
    <property type="component" value="Unassembled WGS sequence"/>
</dbReference>
<feature type="region of interest" description="Disordered" evidence="1">
    <location>
        <begin position="1"/>
        <end position="22"/>
    </location>
</feature>
<dbReference type="AlphaFoldDB" id="A0A9W8MS05"/>
<organism evidence="2 3">
    <name type="scientific">Agrocybe chaxingu</name>
    <dbReference type="NCBI Taxonomy" id="84603"/>
    <lineage>
        <taxon>Eukaryota</taxon>
        <taxon>Fungi</taxon>
        <taxon>Dikarya</taxon>
        <taxon>Basidiomycota</taxon>
        <taxon>Agaricomycotina</taxon>
        <taxon>Agaricomycetes</taxon>
        <taxon>Agaricomycetidae</taxon>
        <taxon>Agaricales</taxon>
        <taxon>Agaricineae</taxon>
        <taxon>Strophariaceae</taxon>
        <taxon>Agrocybe</taxon>
    </lineage>
</organism>
<comment type="caution">
    <text evidence="2">The sequence shown here is derived from an EMBL/GenBank/DDBJ whole genome shotgun (WGS) entry which is preliminary data.</text>
</comment>
<accession>A0A9W8MS05</accession>
<protein>
    <submittedName>
        <fullName evidence="2">Uncharacterized protein</fullName>
    </submittedName>
</protein>
<keyword evidence="3" id="KW-1185">Reference proteome</keyword>
<evidence type="ECO:0000313" key="2">
    <source>
        <dbReference type="EMBL" id="KAJ3501631.1"/>
    </source>
</evidence>
<dbReference type="EMBL" id="JANKHO010001405">
    <property type="protein sequence ID" value="KAJ3501631.1"/>
    <property type="molecule type" value="Genomic_DNA"/>
</dbReference>